<organism evidence="2 3">
    <name type="scientific">Protopolystoma xenopodis</name>
    <dbReference type="NCBI Taxonomy" id="117903"/>
    <lineage>
        <taxon>Eukaryota</taxon>
        <taxon>Metazoa</taxon>
        <taxon>Spiralia</taxon>
        <taxon>Lophotrochozoa</taxon>
        <taxon>Platyhelminthes</taxon>
        <taxon>Monogenea</taxon>
        <taxon>Polyopisthocotylea</taxon>
        <taxon>Polystomatidea</taxon>
        <taxon>Polystomatidae</taxon>
        <taxon>Protopolystoma</taxon>
    </lineage>
</organism>
<evidence type="ECO:0000313" key="3">
    <source>
        <dbReference type="Proteomes" id="UP000784294"/>
    </source>
</evidence>
<evidence type="ECO:0000313" key="2">
    <source>
        <dbReference type="EMBL" id="VEL11848.1"/>
    </source>
</evidence>
<feature type="region of interest" description="Disordered" evidence="1">
    <location>
        <begin position="199"/>
        <end position="229"/>
    </location>
</feature>
<feature type="compositionally biased region" description="Polar residues" evidence="1">
    <location>
        <begin position="200"/>
        <end position="212"/>
    </location>
</feature>
<proteinExistence type="predicted"/>
<dbReference type="Proteomes" id="UP000784294">
    <property type="component" value="Unassembled WGS sequence"/>
</dbReference>
<dbReference type="EMBL" id="CAAALY010013039">
    <property type="protein sequence ID" value="VEL11848.1"/>
    <property type="molecule type" value="Genomic_DNA"/>
</dbReference>
<keyword evidence="3" id="KW-1185">Reference proteome</keyword>
<evidence type="ECO:0000256" key="1">
    <source>
        <dbReference type="SAM" id="MobiDB-lite"/>
    </source>
</evidence>
<dbReference type="AlphaFoldDB" id="A0A3S4ZHT2"/>
<accession>A0A3S4ZHT2</accession>
<name>A0A3S4ZHT2_9PLAT</name>
<gene>
    <name evidence="2" type="ORF">PXEA_LOCUS5288</name>
</gene>
<sequence>MNGKLGYSYTKKKLNTSLSEDCGFSTSLANLHSQPAPKFESSIVVKNLDSRSQQSLGEDGDFYPKFVPQGMKTFSAISKARIFSASHKLSGPDDSEKVRQQQKEVYHQQKGGTSHWMPVESETHIEPPRNCNVSLQGCYSEPFISQPVNHAELDNDKQFLRSISQVIECSYNSVASKNTKQKDHSVSFKLQCKLEEAEEVSTSNARGEQEPNTVYPLDCPDDTILSKLG</sequence>
<protein>
    <submittedName>
        <fullName evidence="2">Uncharacterized protein</fullName>
    </submittedName>
</protein>
<reference evidence="2" key="1">
    <citation type="submission" date="2018-11" db="EMBL/GenBank/DDBJ databases">
        <authorList>
            <consortium name="Pathogen Informatics"/>
        </authorList>
    </citation>
    <scope>NUCLEOTIDE SEQUENCE</scope>
</reference>
<comment type="caution">
    <text evidence="2">The sequence shown here is derived from an EMBL/GenBank/DDBJ whole genome shotgun (WGS) entry which is preliminary data.</text>
</comment>